<evidence type="ECO:0000256" key="1">
    <source>
        <dbReference type="ARBA" id="ARBA00004417"/>
    </source>
</evidence>
<accession>A0A1H0E6E8</accession>
<dbReference type="EMBL" id="FNIW01000003">
    <property type="protein sequence ID" value="SDN77848.1"/>
    <property type="molecule type" value="Genomic_DNA"/>
</dbReference>
<dbReference type="InterPro" id="IPR022885">
    <property type="entry name" value="NDH1_su_D/H"/>
</dbReference>
<comment type="catalytic activity">
    <reaction evidence="8">
        <text>a quinone + NADH + 5 H(+)(in) = a quinol + NAD(+) + 4 H(+)(out)</text>
        <dbReference type="Rhea" id="RHEA:57888"/>
        <dbReference type="ChEBI" id="CHEBI:15378"/>
        <dbReference type="ChEBI" id="CHEBI:24646"/>
        <dbReference type="ChEBI" id="CHEBI:57540"/>
        <dbReference type="ChEBI" id="CHEBI:57945"/>
        <dbReference type="ChEBI" id="CHEBI:132124"/>
    </reaction>
</comment>
<dbReference type="OrthoDB" id="9801496at2"/>
<dbReference type="GO" id="GO:0008137">
    <property type="term" value="F:NADH dehydrogenase (ubiquinone) activity"/>
    <property type="evidence" value="ECO:0007669"/>
    <property type="project" value="InterPro"/>
</dbReference>
<comment type="subcellular location">
    <subcellularLocation>
        <location evidence="1">Cell inner membrane</location>
        <topology evidence="1">Peripheral membrane protein</topology>
    </subcellularLocation>
</comment>
<dbReference type="Gene3D" id="3.30.460.80">
    <property type="entry name" value="NADH:ubiquinone oxidoreductase, 30kDa subunit"/>
    <property type="match status" value="1"/>
</dbReference>
<evidence type="ECO:0000256" key="6">
    <source>
        <dbReference type="ARBA" id="ARBA00023268"/>
    </source>
</evidence>
<evidence type="ECO:0000256" key="4">
    <source>
        <dbReference type="ARBA" id="ARBA00023027"/>
    </source>
</evidence>
<dbReference type="GO" id="GO:0048038">
    <property type="term" value="F:quinone binding"/>
    <property type="evidence" value="ECO:0007669"/>
    <property type="project" value="InterPro"/>
</dbReference>
<dbReference type="Proteomes" id="UP000199134">
    <property type="component" value="Unassembled WGS sequence"/>
</dbReference>
<keyword evidence="13" id="KW-1185">Reference proteome</keyword>
<reference evidence="12 13" key="2">
    <citation type="submission" date="2016-10" db="EMBL/GenBank/DDBJ databases">
        <authorList>
            <person name="Varghese N."/>
            <person name="Submissions S."/>
        </authorList>
    </citation>
    <scope>NUCLEOTIDE SEQUENCE</scope>
    <source>
        <strain evidence="12">BP1-145</strain>
        <strain evidence="13">BP1-148</strain>
    </source>
</reference>
<evidence type="ECO:0000259" key="9">
    <source>
        <dbReference type="Pfam" id="PF00329"/>
    </source>
</evidence>
<dbReference type="InterPro" id="IPR037232">
    <property type="entry name" value="NADH_quin_OxRdtase_su_C/D-like"/>
</dbReference>
<keyword evidence="3" id="KW-1003">Cell membrane</keyword>
<keyword evidence="6" id="KW-0511">Multifunctional enzyme</keyword>
<evidence type="ECO:0000256" key="3">
    <source>
        <dbReference type="ARBA" id="ARBA00022475"/>
    </source>
</evidence>
<evidence type="ECO:0000256" key="7">
    <source>
        <dbReference type="ARBA" id="ARBA00038617"/>
    </source>
</evidence>
<dbReference type="Pfam" id="PF00346">
    <property type="entry name" value="Complex1_49kDa"/>
    <property type="match status" value="2"/>
</dbReference>
<dbReference type="RefSeq" id="WP_091818590.1">
    <property type="nucleotide sequence ID" value="NZ_CP091790.1"/>
</dbReference>
<evidence type="ECO:0000313" key="11">
    <source>
        <dbReference type="EMBL" id="SDH00503.1"/>
    </source>
</evidence>
<dbReference type="GO" id="GO:0016651">
    <property type="term" value="F:oxidoreductase activity, acting on NAD(P)H"/>
    <property type="evidence" value="ECO:0007669"/>
    <property type="project" value="InterPro"/>
</dbReference>
<protein>
    <submittedName>
        <fullName evidence="12">NADH-quinone oxidoreductase subunit C/D</fullName>
    </submittedName>
</protein>
<gene>
    <name evidence="12" type="ORF">SAMN04487900_1039</name>
    <name evidence="11" type="ORF">SAMN04487901_11493</name>
</gene>
<feature type="domain" description="NADH-quinone oxidoreductase subunit D" evidence="10">
    <location>
        <begin position="447"/>
        <end position="521"/>
    </location>
</feature>
<keyword evidence="4" id="KW-0520">NAD</keyword>
<evidence type="ECO:0000313" key="12">
    <source>
        <dbReference type="EMBL" id="SDN77848.1"/>
    </source>
</evidence>
<evidence type="ECO:0000313" key="14">
    <source>
        <dbReference type="Proteomes" id="UP000199134"/>
    </source>
</evidence>
<comment type="subunit">
    <text evidence="7">NDH-1 is composed of 13 different subunits. Subunits NuoB, CD, E, F, and G constitute the peripheral sector of the complex.</text>
</comment>
<dbReference type="Pfam" id="PF00329">
    <property type="entry name" value="Complex1_30kDa"/>
    <property type="match status" value="1"/>
</dbReference>
<evidence type="ECO:0000313" key="13">
    <source>
        <dbReference type="Proteomes" id="UP000198779"/>
    </source>
</evidence>
<dbReference type="AlphaFoldDB" id="A0A1H0E6E8"/>
<name>A0A1H0E6E8_9BACT</name>
<dbReference type="SUPFAM" id="SSF143243">
    <property type="entry name" value="Nqo5-like"/>
    <property type="match status" value="1"/>
</dbReference>
<dbReference type="Proteomes" id="UP000198779">
    <property type="component" value="Unassembled WGS sequence"/>
</dbReference>
<accession>A0A1G7YVF8</accession>
<dbReference type="STRING" id="645274.SAMN04487901_11493"/>
<evidence type="ECO:0000256" key="5">
    <source>
        <dbReference type="ARBA" id="ARBA00023136"/>
    </source>
</evidence>
<keyword evidence="5" id="KW-0472">Membrane</keyword>
<sequence length="521" mass="59969">MKLNHLVFDFDKFAQEMQNLKDKKHFDFLVTIVGEDFGEEEGLGCVYILENTENHERVSVKMLAKVVDGESVIPTVVNIWKGADLLERECFDFLGIKFLGHPDMRRLFLRNDFKGYPLRKDFKATDEYTLEDDNEPDYGLEYSLDRDGRLQKKENKLFTSDDYVINIGPQHPSTHGVLRLQTVLNGETVKRIYPHLGYIHRGIEKMWESMTYPQTLALTDRLNYLCAMQQRHALVGVIEEAMEVELTDRIHYIRTIMDELQRLDSHLLFTSCCAQDLGALTAFLYGMRDREHVLNVMEETTGGRLIQNYYRIGGLQDDIDPNFVKNVKELCKYLRPMIKEYMDVFGDNIIAHNRLENVGPMSLDDCINYGVTGPAGRASGWKNDVRKNHPYDMYDKVNFEQITLDSCDSMGRYLVHINEMYQSLNIIEQLIDNIPEGDFYVKQKPIIKVPEGQWYFSVEGAAGEFGVYLDSKGDKSPYRMKMRPMGLSLVGALDPMLRGQKIADLVTTGAAIDIVIPDIDR</sequence>
<dbReference type="EMBL" id="FNCQ01000014">
    <property type="protein sequence ID" value="SDH00503.1"/>
    <property type="molecule type" value="Genomic_DNA"/>
</dbReference>
<dbReference type="PANTHER" id="PTHR11993">
    <property type="entry name" value="NADH-UBIQUINONE OXIDOREDUCTASE 49 KDA SUBUNIT"/>
    <property type="match status" value="1"/>
</dbReference>
<feature type="domain" description="NADH-quinone oxidoreductase subunit D" evidence="10">
    <location>
        <begin position="276"/>
        <end position="444"/>
    </location>
</feature>
<dbReference type="GO" id="GO:0051287">
    <property type="term" value="F:NAD binding"/>
    <property type="evidence" value="ECO:0007669"/>
    <property type="project" value="InterPro"/>
</dbReference>
<reference evidence="11 14" key="1">
    <citation type="submission" date="2016-10" db="EMBL/GenBank/DDBJ databases">
        <authorList>
            <person name="de Groot N.N."/>
        </authorList>
    </citation>
    <scope>NUCLEOTIDE SEQUENCE [LARGE SCALE GENOMIC DNA]</scope>
    <source>
        <strain evidence="14">BP1-145</strain>
        <strain evidence="11">BP1-148</strain>
    </source>
</reference>
<evidence type="ECO:0000256" key="2">
    <source>
        <dbReference type="ARBA" id="ARBA00010019"/>
    </source>
</evidence>
<dbReference type="Gene3D" id="1.10.645.10">
    <property type="entry name" value="Cytochrome-c3 Hydrogenase, chain B"/>
    <property type="match status" value="1"/>
</dbReference>
<dbReference type="GO" id="GO:0005886">
    <property type="term" value="C:plasma membrane"/>
    <property type="evidence" value="ECO:0007669"/>
    <property type="project" value="UniProtKB-SubCell"/>
</dbReference>
<comment type="similarity">
    <text evidence="2">In the C-terminal section; belongs to the complex I 49 kDa subunit family.</text>
</comment>
<dbReference type="PANTHER" id="PTHR11993:SF10">
    <property type="entry name" value="NADH DEHYDROGENASE [UBIQUINONE] IRON-SULFUR PROTEIN 2, MITOCHONDRIAL"/>
    <property type="match status" value="1"/>
</dbReference>
<dbReference type="InterPro" id="IPR001268">
    <property type="entry name" value="NADH_UbQ_OxRdtase_30kDa_su"/>
</dbReference>
<dbReference type="SUPFAM" id="SSF56762">
    <property type="entry name" value="HydB/Nqo4-like"/>
    <property type="match status" value="1"/>
</dbReference>
<evidence type="ECO:0000256" key="8">
    <source>
        <dbReference type="ARBA" id="ARBA00047712"/>
    </source>
</evidence>
<evidence type="ECO:0000259" key="10">
    <source>
        <dbReference type="Pfam" id="PF00346"/>
    </source>
</evidence>
<feature type="domain" description="NADH:ubiquinone oxidoreductase 30kDa subunit" evidence="9">
    <location>
        <begin position="11"/>
        <end position="127"/>
    </location>
</feature>
<dbReference type="InterPro" id="IPR001135">
    <property type="entry name" value="NADH_Q_OxRdtase_suD"/>
</dbReference>
<dbReference type="InterPro" id="IPR029014">
    <property type="entry name" value="NiFe-Hase_large"/>
</dbReference>
<organism evidence="12 14">
    <name type="scientific">Prevotella communis</name>
    <dbReference type="NCBI Taxonomy" id="2913614"/>
    <lineage>
        <taxon>Bacteria</taxon>
        <taxon>Pseudomonadati</taxon>
        <taxon>Bacteroidota</taxon>
        <taxon>Bacteroidia</taxon>
        <taxon>Bacteroidales</taxon>
        <taxon>Prevotellaceae</taxon>
        <taxon>Prevotella</taxon>
    </lineage>
</organism>
<proteinExistence type="inferred from homology"/>